<reference evidence="1" key="2">
    <citation type="submission" date="2020-09" db="EMBL/GenBank/DDBJ databases">
        <authorList>
            <person name="Sun Q."/>
            <person name="Kim S."/>
        </authorList>
    </citation>
    <scope>NUCLEOTIDE SEQUENCE</scope>
    <source>
        <strain evidence="1">KCTC 23224</strain>
    </source>
</reference>
<gene>
    <name evidence="1" type="ORF">GCM10008106_32520</name>
</gene>
<organism evidence="1 2">
    <name type="scientific">Mongoliitalea lutea</name>
    <dbReference type="NCBI Taxonomy" id="849756"/>
    <lineage>
        <taxon>Bacteria</taxon>
        <taxon>Pseudomonadati</taxon>
        <taxon>Bacteroidota</taxon>
        <taxon>Cytophagia</taxon>
        <taxon>Cytophagales</taxon>
        <taxon>Cyclobacteriaceae</taxon>
        <taxon>Mongoliitalea</taxon>
    </lineage>
</organism>
<evidence type="ECO:0000313" key="1">
    <source>
        <dbReference type="EMBL" id="GHB49212.1"/>
    </source>
</evidence>
<name>A0A8J3G6L7_9BACT</name>
<sequence>MSTLRLQFKAPKSTVPARINQVSISDFEHTGFLMLRFSFQQESFEFKVPYIRPYKKKPLLSNTVNINGGTLKNQAFEDFQMKTTHNYTQEVKIECNYTIL</sequence>
<dbReference type="EMBL" id="BMYF01000023">
    <property type="protein sequence ID" value="GHB49212.1"/>
    <property type="molecule type" value="Genomic_DNA"/>
</dbReference>
<accession>A0A8J3G6L7</accession>
<protein>
    <submittedName>
        <fullName evidence="1">Uncharacterized protein</fullName>
    </submittedName>
</protein>
<dbReference type="AlphaFoldDB" id="A0A8J3G6L7"/>
<dbReference type="Proteomes" id="UP000642809">
    <property type="component" value="Unassembled WGS sequence"/>
</dbReference>
<evidence type="ECO:0000313" key="2">
    <source>
        <dbReference type="Proteomes" id="UP000642809"/>
    </source>
</evidence>
<proteinExistence type="predicted"/>
<reference evidence="1" key="1">
    <citation type="journal article" date="2014" name="Int. J. Syst. Evol. Microbiol.">
        <title>Complete genome sequence of Corynebacterium casei LMG S-19264T (=DSM 44701T), isolated from a smear-ripened cheese.</title>
        <authorList>
            <consortium name="US DOE Joint Genome Institute (JGI-PGF)"/>
            <person name="Walter F."/>
            <person name="Albersmeier A."/>
            <person name="Kalinowski J."/>
            <person name="Ruckert C."/>
        </authorList>
    </citation>
    <scope>NUCLEOTIDE SEQUENCE</scope>
    <source>
        <strain evidence="1">KCTC 23224</strain>
    </source>
</reference>
<keyword evidence="2" id="KW-1185">Reference proteome</keyword>
<dbReference type="RefSeq" id="WP_189585194.1">
    <property type="nucleotide sequence ID" value="NZ_BMYF01000023.1"/>
</dbReference>
<comment type="caution">
    <text evidence="1">The sequence shown here is derived from an EMBL/GenBank/DDBJ whole genome shotgun (WGS) entry which is preliminary data.</text>
</comment>